<evidence type="ECO:0000313" key="1">
    <source>
        <dbReference type="EMBL" id="ACD83760.1"/>
    </source>
</evidence>
<dbReference type="Proteomes" id="UP000009149">
    <property type="component" value="Chromosome"/>
</dbReference>
<dbReference type="EMBL" id="CP000975">
    <property type="protein sequence ID" value="ACD83760.1"/>
    <property type="molecule type" value="Genomic_DNA"/>
</dbReference>
<evidence type="ECO:0000313" key="2">
    <source>
        <dbReference type="Proteomes" id="UP000009149"/>
    </source>
</evidence>
<accession>B3DWU7</accession>
<protein>
    <submittedName>
        <fullName evidence="1">Uncharacterized protein</fullName>
    </submittedName>
</protein>
<organism evidence="1 2">
    <name type="scientific">Methylacidiphilum infernorum (isolate V4)</name>
    <name type="common">Methylokorus infernorum (strain V4)</name>
    <dbReference type="NCBI Taxonomy" id="481448"/>
    <lineage>
        <taxon>Bacteria</taxon>
        <taxon>Pseudomonadati</taxon>
        <taxon>Verrucomicrobiota</taxon>
        <taxon>Methylacidiphilae</taxon>
        <taxon>Methylacidiphilales</taxon>
        <taxon>Methylacidiphilaceae</taxon>
        <taxon>Methylacidiphilum (ex Ratnadevi et al. 2023)</taxon>
    </lineage>
</organism>
<gene>
    <name evidence="1" type="ordered locus">Minf_1706</name>
</gene>
<dbReference type="AlphaFoldDB" id="B3DWU7"/>
<name>B3DWU7_METI4</name>
<proteinExistence type="predicted"/>
<dbReference type="KEGG" id="min:Minf_1706"/>
<reference evidence="1 2" key="1">
    <citation type="journal article" date="2008" name="Biol. Direct">
        <title>Complete genome sequence of the extremely acidophilic methanotroph isolate V4, Methylacidiphilum infernorum, a representative of the bacterial phylum Verrucomicrobia.</title>
        <authorList>
            <person name="Hou S."/>
            <person name="Makarova K.S."/>
            <person name="Saw J.H."/>
            <person name="Senin P."/>
            <person name="Ly B.V."/>
            <person name="Zhou Z."/>
            <person name="Ren Y."/>
            <person name="Wang J."/>
            <person name="Galperin M.Y."/>
            <person name="Omelchenko M.V."/>
            <person name="Wolf Y.I."/>
            <person name="Yutin N."/>
            <person name="Koonin E.V."/>
            <person name="Stott M.B."/>
            <person name="Mountain B.W."/>
            <person name="Crowe M.A."/>
            <person name="Smirnova A.V."/>
            <person name="Dunfield P.F."/>
            <person name="Feng L."/>
            <person name="Wang L."/>
            <person name="Alam M."/>
        </authorList>
    </citation>
    <scope>NUCLEOTIDE SEQUENCE [LARGE SCALE GENOMIC DNA]</scope>
    <source>
        <strain evidence="2">Isolate V4</strain>
    </source>
</reference>
<sequence>MNGNKKKKKLVIKTKKAKGLGKLFIRRGILKTYRKTHKNSSFYFLGINKKDTK</sequence>
<dbReference type="HOGENOM" id="CLU_3063321_0_0_0"/>